<keyword evidence="5" id="KW-1185">Reference proteome</keyword>
<dbReference type="AlphaFoldDB" id="A0A8H3EKB2"/>
<proteinExistence type="predicted"/>
<name>A0A8H3EKB2_9LECA</name>
<accession>A0A8H3EKB2</accession>
<evidence type="ECO:0000256" key="3">
    <source>
        <dbReference type="SAM" id="MobiDB-lite"/>
    </source>
</evidence>
<feature type="compositionally biased region" description="Acidic residues" evidence="3">
    <location>
        <begin position="229"/>
        <end position="238"/>
    </location>
</feature>
<organism evidence="4 5">
    <name type="scientific">Heterodermia speciosa</name>
    <dbReference type="NCBI Taxonomy" id="116794"/>
    <lineage>
        <taxon>Eukaryota</taxon>
        <taxon>Fungi</taxon>
        <taxon>Dikarya</taxon>
        <taxon>Ascomycota</taxon>
        <taxon>Pezizomycotina</taxon>
        <taxon>Lecanoromycetes</taxon>
        <taxon>OSLEUM clade</taxon>
        <taxon>Lecanoromycetidae</taxon>
        <taxon>Caliciales</taxon>
        <taxon>Physciaceae</taxon>
        <taxon>Heterodermia</taxon>
    </lineage>
</organism>
<feature type="compositionally biased region" description="Acidic residues" evidence="3">
    <location>
        <begin position="307"/>
        <end position="321"/>
    </location>
</feature>
<feature type="compositionally biased region" description="Basic and acidic residues" evidence="3">
    <location>
        <begin position="294"/>
        <end position="306"/>
    </location>
</feature>
<dbReference type="EMBL" id="CAJPDS010000005">
    <property type="protein sequence ID" value="CAF9906948.1"/>
    <property type="molecule type" value="Genomic_DNA"/>
</dbReference>
<dbReference type="GO" id="GO:0006397">
    <property type="term" value="P:mRNA processing"/>
    <property type="evidence" value="ECO:0007669"/>
    <property type="project" value="InterPro"/>
</dbReference>
<feature type="compositionally biased region" description="Low complexity" evidence="3">
    <location>
        <begin position="239"/>
        <end position="250"/>
    </location>
</feature>
<feature type="compositionally biased region" description="Basic and acidic residues" evidence="3">
    <location>
        <begin position="345"/>
        <end position="354"/>
    </location>
</feature>
<gene>
    <name evidence="4" type="ORF">HETSPECPRED_007001</name>
</gene>
<evidence type="ECO:0000256" key="1">
    <source>
        <dbReference type="ARBA" id="ARBA00004123"/>
    </source>
</evidence>
<comment type="subcellular location">
    <subcellularLocation>
        <location evidence="1">Nucleus</location>
    </subcellularLocation>
</comment>
<evidence type="ECO:0008006" key="6">
    <source>
        <dbReference type="Google" id="ProtNLM"/>
    </source>
</evidence>
<feature type="region of interest" description="Disordered" evidence="3">
    <location>
        <begin position="41"/>
        <end position="74"/>
    </location>
</feature>
<dbReference type="InterPro" id="IPR008501">
    <property type="entry name" value="THOC7/Mft1"/>
</dbReference>
<protein>
    <recommendedName>
        <fullName evidence="6">Tho complex subunit 7</fullName>
    </recommendedName>
</protein>
<dbReference type="Proteomes" id="UP000664521">
    <property type="component" value="Unassembled WGS sequence"/>
</dbReference>
<feature type="compositionally biased region" description="Acidic residues" evidence="3">
    <location>
        <begin position="330"/>
        <end position="344"/>
    </location>
</feature>
<comment type="caution">
    <text evidence="4">The sequence shown here is derived from an EMBL/GenBank/DDBJ whole genome shotgun (WGS) entry which is preliminary data.</text>
</comment>
<evidence type="ECO:0000313" key="5">
    <source>
        <dbReference type="Proteomes" id="UP000664521"/>
    </source>
</evidence>
<dbReference type="OrthoDB" id="205166at2759"/>
<feature type="compositionally biased region" description="Basic and acidic residues" evidence="3">
    <location>
        <begin position="217"/>
        <end position="228"/>
    </location>
</feature>
<sequence>MASYALLDQAEEDALHKSRLLNVEEKPFKRITKRLLSQASLIHAPPQLPPTPPPDASAADEEAAAHETSKQEQLEARRQWREDVLLDFTAFDSSIVRIQFLLTSNIKERERYTAGKLKIEAAAQAVKNNTADLRLQLEDARRQLALRKEYDVLAEKITSNRLLRPREDQHVNLAKLNAEIAELERESQGYAQTWAERRAQFGRIIDEGMEMRRQIRAEKEEVERREGMEGVDEGDEGDGASQRGRSSRASTPGGGTPSQSNPAQEMDVDLGRLVAEGHYTKREKSPLRSVQIVDEGKEEPAGRNEDTDMAEDGEVEPDGDGDAAPGDGLVAEEEKEEGEEDEDEAVNKDHMDIS</sequence>
<keyword evidence="2" id="KW-0539">Nucleus</keyword>
<evidence type="ECO:0000256" key="2">
    <source>
        <dbReference type="ARBA" id="ARBA00023242"/>
    </source>
</evidence>
<feature type="compositionally biased region" description="Basic and acidic residues" evidence="3">
    <location>
        <begin position="63"/>
        <end position="74"/>
    </location>
</feature>
<feature type="region of interest" description="Disordered" evidence="3">
    <location>
        <begin position="217"/>
        <end position="354"/>
    </location>
</feature>
<dbReference type="GO" id="GO:0000445">
    <property type="term" value="C:THO complex part of transcription export complex"/>
    <property type="evidence" value="ECO:0007669"/>
    <property type="project" value="InterPro"/>
</dbReference>
<reference evidence="4" key="1">
    <citation type="submission" date="2021-03" db="EMBL/GenBank/DDBJ databases">
        <authorList>
            <person name="Tagirdzhanova G."/>
        </authorList>
    </citation>
    <scope>NUCLEOTIDE SEQUENCE</scope>
</reference>
<feature type="compositionally biased region" description="Pro residues" evidence="3">
    <location>
        <begin position="46"/>
        <end position="55"/>
    </location>
</feature>
<evidence type="ECO:0000313" key="4">
    <source>
        <dbReference type="EMBL" id="CAF9906948.1"/>
    </source>
</evidence>
<dbReference type="Pfam" id="PF05615">
    <property type="entry name" value="THOC7"/>
    <property type="match status" value="1"/>
</dbReference>